<evidence type="ECO:0008006" key="3">
    <source>
        <dbReference type="Google" id="ProtNLM"/>
    </source>
</evidence>
<evidence type="ECO:0000313" key="1">
    <source>
        <dbReference type="EMBL" id="GET35457.1"/>
    </source>
</evidence>
<dbReference type="AlphaFoldDB" id="A0AAV3X7W1"/>
<gene>
    <name evidence="1" type="ORF">MiSe_01990</name>
</gene>
<dbReference type="Proteomes" id="UP001050975">
    <property type="component" value="Unassembled WGS sequence"/>
</dbReference>
<dbReference type="RefSeq" id="WP_226572944.1">
    <property type="nucleotide sequence ID" value="NZ_BLAY01000002.1"/>
</dbReference>
<proteinExistence type="predicted"/>
<sequence length="96" mass="11206">MTPRDPRIDPRVGDILEMFDRTKYECISLLVSVNQSGEENPTVRVRRQDGKSKEIKVYYYSLGVFQNRVRKARVKFVSNSDFDWADAPRIPHSELS</sequence>
<dbReference type="EMBL" id="BLAY01000002">
    <property type="protein sequence ID" value="GET35457.1"/>
    <property type="molecule type" value="Genomic_DNA"/>
</dbReference>
<protein>
    <recommendedName>
        <fullName evidence="3">WYL domain-containing protein</fullName>
    </recommendedName>
</protein>
<keyword evidence="2" id="KW-1185">Reference proteome</keyword>
<organism evidence="1 2">
    <name type="scientific">Microseira wollei NIES-4236</name>
    <dbReference type="NCBI Taxonomy" id="2530354"/>
    <lineage>
        <taxon>Bacteria</taxon>
        <taxon>Bacillati</taxon>
        <taxon>Cyanobacteriota</taxon>
        <taxon>Cyanophyceae</taxon>
        <taxon>Oscillatoriophycideae</taxon>
        <taxon>Aerosakkonematales</taxon>
        <taxon>Aerosakkonemataceae</taxon>
        <taxon>Microseira</taxon>
    </lineage>
</organism>
<accession>A0AAV3X7W1</accession>
<reference evidence="1" key="1">
    <citation type="submission" date="2019-10" db="EMBL/GenBank/DDBJ databases">
        <title>Draft genome sequece of Microseira wollei NIES-4236.</title>
        <authorList>
            <person name="Yamaguchi H."/>
            <person name="Suzuki S."/>
            <person name="Kawachi M."/>
        </authorList>
    </citation>
    <scope>NUCLEOTIDE SEQUENCE</scope>
    <source>
        <strain evidence="1">NIES-4236</strain>
    </source>
</reference>
<comment type="caution">
    <text evidence="1">The sequence shown here is derived from an EMBL/GenBank/DDBJ whole genome shotgun (WGS) entry which is preliminary data.</text>
</comment>
<name>A0AAV3X7W1_9CYAN</name>
<evidence type="ECO:0000313" key="2">
    <source>
        <dbReference type="Proteomes" id="UP001050975"/>
    </source>
</evidence>